<organism evidence="2 3">
    <name type="scientific">Pontiella sulfatireligans</name>
    <dbReference type="NCBI Taxonomy" id="2750658"/>
    <lineage>
        <taxon>Bacteria</taxon>
        <taxon>Pseudomonadati</taxon>
        <taxon>Kiritimatiellota</taxon>
        <taxon>Kiritimatiellia</taxon>
        <taxon>Kiritimatiellales</taxon>
        <taxon>Pontiellaceae</taxon>
        <taxon>Pontiella</taxon>
    </lineage>
</organism>
<keyword evidence="3" id="KW-1185">Reference proteome</keyword>
<evidence type="ECO:0000313" key="2">
    <source>
        <dbReference type="EMBL" id="VGO21755.1"/>
    </source>
</evidence>
<gene>
    <name evidence="2" type="ORF">SCARR_03830</name>
</gene>
<dbReference type="PANTHER" id="PTHR34512:SF30">
    <property type="entry name" value="OUTER MEMBRANE PROTEIN ASSEMBLY FACTOR BAMB"/>
    <property type="match status" value="1"/>
</dbReference>
<dbReference type="PANTHER" id="PTHR34512">
    <property type="entry name" value="CELL SURFACE PROTEIN"/>
    <property type="match status" value="1"/>
</dbReference>
<dbReference type="Proteomes" id="UP000346198">
    <property type="component" value="Unassembled WGS sequence"/>
</dbReference>
<proteinExistence type="predicted"/>
<feature type="domain" description="Pyrrolo-quinoline quinone repeat" evidence="1">
    <location>
        <begin position="145"/>
        <end position="399"/>
    </location>
</feature>
<evidence type="ECO:0000259" key="1">
    <source>
        <dbReference type="Pfam" id="PF13360"/>
    </source>
</evidence>
<sequence length="479" mass="51305">MNKKLTSLAVAVPVVVLCSVAALLMLSKWFAADAPSALVRSVPGMDGGPPQSERDASGDLDVELAGTLETFSGTPSDLPGSWPRFRGADFDNICKAGVKLANSWPEAGPEILWSVELGEGHAAPAVLDGCVYLFDYDEAKRADALRSFSLKDGQEIWRRSYGLPAKRNHGLSRTIPAVTEDCIVTVGPRCHVSCVETKTGKFRWGIDLQQEYGASEPLWFTGQCPLIDNGLAILAPAGPDALLMAVDCKTGAVVWQTPNPKGWKMSHSSIMPLTLLGEEMYVYAAVGGMAGISKGGKLLWDIPWSASVIAPSPLTVPGNKIFITAGYGSGSLMVQIDKTADGYAAKEITKNGPKDWLACEQQTPILFDGLLYGIMPKDGGALKQQFVCYDPGSSELVWSSGKTARFGLGPFFLADGKFFILDDDGTLTMLNQSKSGYEPLAQYKVLDGHDAWGPIALAGTRMLLRDSTRMVCIEVGEGK</sequence>
<accession>A0A6C2UNA9</accession>
<dbReference type="SUPFAM" id="SSF50998">
    <property type="entry name" value="Quinoprotein alcohol dehydrogenase-like"/>
    <property type="match status" value="1"/>
</dbReference>
<reference evidence="2 3" key="1">
    <citation type="submission" date="2019-04" db="EMBL/GenBank/DDBJ databases">
        <authorList>
            <person name="Van Vliet M D."/>
        </authorList>
    </citation>
    <scope>NUCLEOTIDE SEQUENCE [LARGE SCALE GENOMIC DNA]</scope>
    <source>
        <strain evidence="2 3">F21</strain>
    </source>
</reference>
<dbReference type="EMBL" id="CAAHFH010000002">
    <property type="protein sequence ID" value="VGO21755.1"/>
    <property type="molecule type" value="Genomic_DNA"/>
</dbReference>
<evidence type="ECO:0000313" key="3">
    <source>
        <dbReference type="Proteomes" id="UP000346198"/>
    </source>
</evidence>
<dbReference type="Pfam" id="PF13360">
    <property type="entry name" value="PQQ_2"/>
    <property type="match status" value="1"/>
</dbReference>
<dbReference type="InterPro" id="IPR015943">
    <property type="entry name" value="WD40/YVTN_repeat-like_dom_sf"/>
</dbReference>
<dbReference type="RefSeq" id="WP_136063193.1">
    <property type="nucleotide sequence ID" value="NZ_CAAHFH010000002.1"/>
</dbReference>
<name>A0A6C2UNA9_9BACT</name>
<protein>
    <recommendedName>
        <fullName evidence="1">Pyrrolo-quinoline quinone repeat domain-containing protein</fullName>
    </recommendedName>
</protein>
<dbReference type="AlphaFoldDB" id="A0A6C2UNA9"/>
<dbReference type="InterPro" id="IPR002372">
    <property type="entry name" value="PQQ_rpt_dom"/>
</dbReference>
<dbReference type="InterPro" id="IPR011047">
    <property type="entry name" value="Quinoprotein_ADH-like_sf"/>
</dbReference>
<dbReference type="Gene3D" id="2.130.10.10">
    <property type="entry name" value="YVTN repeat-like/Quinoprotein amine dehydrogenase"/>
    <property type="match status" value="1"/>
</dbReference>